<dbReference type="PROSITE" id="PS50887">
    <property type="entry name" value="GGDEF"/>
    <property type="match status" value="1"/>
</dbReference>
<dbReference type="EC" id="2.7.7.65" evidence="1"/>
<dbReference type="InterPro" id="IPR050469">
    <property type="entry name" value="Diguanylate_Cyclase"/>
</dbReference>
<comment type="catalytic activity">
    <reaction evidence="2">
        <text>2 GTP = 3',3'-c-di-GMP + 2 diphosphate</text>
        <dbReference type="Rhea" id="RHEA:24898"/>
        <dbReference type="ChEBI" id="CHEBI:33019"/>
        <dbReference type="ChEBI" id="CHEBI:37565"/>
        <dbReference type="ChEBI" id="CHEBI:58805"/>
        <dbReference type="EC" id="2.7.7.65"/>
    </reaction>
</comment>
<reference evidence="4 5" key="1">
    <citation type="submission" date="2014-10" db="EMBL/GenBank/DDBJ databases">
        <authorList>
            <person name="Seo M.-J."/>
            <person name="Seok Y.J."/>
            <person name="Cha I.-T."/>
        </authorList>
    </citation>
    <scope>NUCLEOTIDE SEQUENCE [LARGE SCALE GENOMIC DNA]</scope>
    <source>
        <strain evidence="4 5">NEU</strain>
    </source>
</reference>
<protein>
    <recommendedName>
        <fullName evidence="1">diguanylate cyclase</fullName>
        <ecNumber evidence="1">2.7.7.65</ecNumber>
    </recommendedName>
</protein>
<dbReference type="GO" id="GO:0052621">
    <property type="term" value="F:diguanylate cyclase activity"/>
    <property type="evidence" value="ECO:0007669"/>
    <property type="project" value="UniProtKB-EC"/>
</dbReference>
<dbReference type="GO" id="GO:0043709">
    <property type="term" value="P:cell adhesion involved in single-species biofilm formation"/>
    <property type="evidence" value="ECO:0007669"/>
    <property type="project" value="TreeGrafter"/>
</dbReference>
<dbReference type="Proteomes" id="UP000180246">
    <property type="component" value="Unassembled WGS sequence"/>
</dbReference>
<dbReference type="InterPro" id="IPR000160">
    <property type="entry name" value="GGDEF_dom"/>
</dbReference>
<dbReference type="InterPro" id="IPR043128">
    <property type="entry name" value="Rev_trsase/Diguanyl_cyclase"/>
</dbReference>
<dbReference type="NCBIfam" id="TIGR00254">
    <property type="entry name" value="GGDEF"/>
    <property type="match status" value="1"/>
</dbReference>
<dbReference type="SUPFAM" id="SSF55073">
    <property type="entry name" value="Nucleotide cyclase"/>
    <property type="match status" value="1"/>
</dbReference>
<dbReference type="PANTHER" id="PTHR45138:SF9">
    <property type="entry name" value="DIGUANYLATE CYCLASE DGCM-RELATED"/>
    <property type="match status" value="1"/>
</dbReference>
<gene>
    <name evidence="4" type="ORF">LO55_3279</name>
</gene>
<dbReference type="EMBL" id="JRYB01000001">
    <property type="protein sequence ID" value="OIJ43035.1"/>
    <property type="molecule type" value="Genomic_DNA"/>
</dbReference>
<dbReference type="GO" id="GO:0005886">
    <property type="term" value="C:plasma membrane"/>
    <property type="evidence" value="ECO:0007669"/>
    <property type="project" value="TreeGrafter"/>
</dbReference>
<dbReference type="PANTHER" id="PTHR45138">
    <property type="entry name" value="REGULATORY COMPONENTS OF SENSORY TRANSDUCTION SYSTEM"/>
    <property type="match status" value="1"/>
</dbReference>
<evidence type="ECO:0000313" key="5">
    <source>
        <dbReference type="Proteomes" id="UP000180246"/>
    </source>
</evidence>
<organism evidence="4 5">
    <name type="scientific">Massilia timonae</name>
    <dbReference type="NCBI Taxonomy" id="47229"/>
    <lineage>
        <taxon>Bacteria</taxon>
        <taxon>Pseudomonadati</taxon>
        <taxon>Pseudomonadota</taxon>
        <taxon>Betaproteobacteria</taxon>
        <taxon>Burkholderiales</taxon>
        <taxon>Oxalobacteraceae</taxon>
        <taxon>Telluria group</taxon>
        <taxon>Massilia</taxon>
    </lineage>
</organism>
<dbReference type="RefSeq" id="WP_071362249.1">
    <property type="nucleotide sequence ID" value="NZ_JRYB01000001.1"/>
</dbReference>
<name>A0A1S2NDC2_9BURK</name>
<dbReference type="SMART" id="SM00267">
    <property type="entry name" value="GGDEF"/>
    <property type="match status" value="1"/>
</dbReference>
<evidence type="ECO:0000256" key="2">
    <source>
        <dbReference type="ARBA" id="ARBA00034247"/>
    </source>
</evidence>
<sequence>MTRTTEQGLEAEIRQLRAVVTMSRELMQADKASDALALAGRAMTELADVDSALLLVRGEINECIEFDCNGEPRKGPPDPDWYSMALERLDSGPGKAVMVAPRTMLMGVPSPHAMAALAAAWTADAAPKTWVVRRRLLGTILELAVATLGRILERTSLETQVAVQRQQMEGSAVAHADELARRDESEGAVRTLALTDVLTGLNNRRGFFVQAEHMFRLARRKHAGCAVIYADIDGLKLVNDQLGHAAGDRLIQDAAAVLRESLRDSDVLARFGGDEFVAFVLDDAHPGAILARLRDNLHAFNLMQERTYLLAVSAGAVQCDPGSGAALLDYVQLADREMYIHKRSCLH</sequence>
<proteinExistence type="predicted"/>
<dbReference type="CDD" id="cd01949">
    <property type="entry name" value="GGDEF"/>
    <property type="match status" value="1"/>
</dbReference>
<dbReference type="AlphaFoldDB" id="A0A1S2NDC2"/>
<evidence type="ECO:0000313" key="4">
    <source>
        <dbReference type="EMBL" id="OIJ43035.1"/>
    </source>
</evidence>
<dbReference type="GO" id="GO:1902201">
    <property type="term" value="P:negative regulation of bacterial-type flagellum-dependent cell motility"/>
    <property type="evidence" value="ECO:0007669"/>
    <property type="project" value="TreeGrafter"/>
</dbReference>
<dbReference type="Pfam" id="PF00990">
    <property type="entry name" value="GGDEF"/>
    <property type="match status" value="1"/>
</dbReference>
<dbReference type="Gene3D" id="3.30.70.270">
    <property type="match status" value="1"/>
</dbReference>
<accession>A0A1S2NDC2</accession>
<evidence type="ECO:0000256" key="1">
    <source>
        <dbReference type="ARBA" id="ARBA00012528"/>
    </source>
</evidence>
<comment type="caution">
    <text evidence="4">The sequence shown here is derived from an EMBL/GenBank/DDBJ whole genome shotgun (WGS) entry which is preliminary data.</text>
</comment>
<feature type="domain" description="GGDEF" evidence="3">
    <location>
        <begin position="223"/>
        <end position="347"/>
    </location>
</feature>
<evidence type="ECO:0000259" key="3">
    <source>
        <dbReference type="PROSITE" id="PS50887"/>
    </source>
</evidence>
<dbReference type="InterPro" id="IPR029787">
    <property type="entry name" value="Nucleotide_cyclase"/>
</dbReference>